<evidence type="ECO:0000313" key="2">
    <source>
        <dbReference type="Proteomes" id="UP001459277"/>
    </source>
</evidence>
<dbReference type="EMBL" id="JAZDWU010000003">
    <property type="protein sequence ID" value="KAL0009411.1"/>
    <property type="molecule type" value="Genomic_DNA"/>
</dbReference>
<gene>
    <name evidence="1" type="ORF">SO802_010913</name>
</gene>
<protein>
    <recommendedName>
        <fullName evidence="3">Ycf1</fullName>
    </recommendedName>
</protein>
<dbReference type="AlphaFoldDB" id="A0AAW2DL40"/>
<reference evidence="1 2" key="1">
    <citation type="submission" date="2024-01" db="EMBL/GenBank/DDBJ databases">
        <title>A telomere-to-telomere, gap-free genome of sweet tea (Lithocarpus litseifolius).</title>
        <authorList>
            <person name="Zhou J."/>
        </authorList>
    </citation>
    <scope>NUCLEOTIDE SEQUENCE [LARGE SCALE GENOMIC DNA]</scope>
    <source>
        <strain evidence="1">Zhou-2022a</strain>
        <tissue evidence="1">Leaf</tissue>
    </source>
</reference>
<evidence type="ECO:0008006" key="3">
    <source>
        <dbReference type="Google" id="ProtNLM"/>
    </source>
</evidence>
<sequence>RPSLRKANITWFLSCQINHRFDERLEFFWTLFMSRDVLAKDILRNPSPLTYNFHNTIKPAILPYEDIMRVSRYRTGIPNDEGIEERHLPTRCSFFRP</sequence>
<accession>A0AAW2DL40</accession>
<organism evidence="1 2">
    <name type="scientific">Lithocarpus litseifolius</name>
    <dbReference type="NCBI Taxonomy" id="425828"/>
    <lineage>
        <taxon>Eukaryota</taxon>
        <taxon>Viridiplantae</taxon>
        <taxon>Streptophyta</taxon>
        <taxon>Embryophyta</taxon>
        <taxon>Tracheophyta</taxon>
        <taxon>Spermatophyta</taxon>
        <taxon>Magnoliopsida</taxon>
        <taxon>eudicotyledons</taxon>
        <taxon>Gunneridae</taxon>
        <taxon>Pentapetalae</taxon>
        <taxon>rosids</taxon>
        <taxon>fabids</taxon>
        <taxon>Fagales</taxon>
        <taxon>Fagaceae</taxon>
        <taxon>Lithocarpus</taxon>
    </lineage>
</organism>
<comment type="caution">
    <text evidence="1">The sequence shown here is derived from an EMBL/GenBank/DDBJ whole genome shotgun (WGS) entry which is preliminary data.</text>
</comment>
<name>A0AAW2DL40_9ROSI</name>
<keyword evidence="2" id="KW-1185">Reference proteome</keyword>
<evidence type="ECO:0000313" key="1">
    <source>
        <dbReference type="EMBL" id="KAL0009411.1"/>
    </source>
</evidence>
<proteinExistence type="predicted"/>
<dbReference type="Proteomes" id="UP001459277">
    <property type="component" value="Unassembled WGS sequence"/>
</dbReference>
<feature type="non-terminal residue" evidence="1">
    <location>
        <position position="1"/>
    </location>
</feature>